<dbReference type="InterPro" id="IPR020904">
    <property type="entry name" value="Sc_DH/Rdtase_CS"/>
</dbReference>
<dbReference type="EMBL" id="BLVP01000035">
    <property type="protein sequence ID" value="GFM38129.1"/>
    <property type="molecule type" value="Genomic_DNA"/>
</dbReference>
<dbReference type="SUPFAM" id="SSF51735">
    <property type="entry name" value="NAD(P)-binding Rossmann-fold domains"/>
    <property type="match status" value="1"/>
</dbReference>
<dbReference type="PROSITE" id="PS00061">
    <property type="entry name" value="ADH_SHORT"/>
    <property type="match status" value="1"/>
</dbReference>
<dbReference type="CDD" id="cd05233">
    <property type="entry name" value="SDR_c"/>
    <property type="match status" value="1"/>
</dbReference>
<proteinExistence type="inferred from homology"/>
<organism evidence="3 4">
    <name type="scientific">Desulfovibrio psychrotolerans</name>
    <dbReference type="NCBI Taxonomy" id="415242"/>
    <lineage>
        <taxon>Bacteria</taxon>
        <taxon>Pseudomonadati</taxon>
        <taxon>Thermodesulfobacteriota</taxon>
        <taxon>Desulfovibrionia</taxon>
        <taxon>Desulfovibrionales</taxon>
        <taxon>Desulfovibrionaceae</taxon>
        <taxon>Desulfovibrio</taxon>
    </lineage>
</organism>
<evidence type="ECO:0000313" key="3">
    <source>
        <dbReference type="EMBL" id="GFM38129.1"/>
    </source>
</evidence>
<reference evidence="3 4" key="1">
    <citation type="submission" date="2020-05" db="EMBL/GenBank/DDBJ databases">
        <title>Draft genome sequence of Desulfovibrio psychrotolerans JS1T.</title>
        <authorList>
            <person name="Ueno A."/>
            <person name="Tamazawa S."/>
            <person name="Tamamura S."/>
            <person name="Murakami T."/>
            <person name="Kiyama T."/>
            <person name="Inomata H."/>
            <person name="Amano Y."/>
            <person name="Miyakawa K."/>
            <person name="Tamaki H."/>
            <person name="Naganuma T."/>
            <person name="Kaneko K."/>
        </authorList>
    </citation>
    <scope>NUCLEOTIDE SEQUENCE [LARGE SCALE GENOMIC DNA]</scope>
    <source>
        <strain evidence="3 4">JS1</strain>
    </source>
</reference>
<dbReference type="PRINTS" id="PR00080">
    <property type="entry name" value="SDRFAMILY"/>
</dbReference>
<dbReference type="Gene3D" id="3.40.50.720">
    <property type="entry name" value="NAD(P)-binding Rossmann-like Domain"/>
    <property type="match status" value="1"/>
</dbReference>
<dbReference type="PRINTS" id="PR00081">
    <property type="entry name" value="GDHRDH"/>
</dbReference>
<dbReference type="PANTHER" id="PTHR42760:SF133">
    <property type="entry name" value="3-OXOACYL-[ACYL-CARRIER-PROTEIN] REDUCTASE"/>
    <property type="match status" value="1"/>
</dbReference>
<evidence type="ECO:0000256" key="1">
    <source>
        <dbReference type="ARBA" id="ARBA00006484"/>
    </source>
</evidence>
<dbReference type="AlphaFoldDB" id="A0A7J0BWN0"/>
<comment type="caution">
    <text evidence="3">The sequence shown here is derived from an EMBL/GenBank/DDBJ whole genome shotgun (WGS) entry which is preliminary data.</text>
</comment>
<name>A0A7J0BWN0_9BACT</name>
<keyword evidence="4" id="KW-1185">Reference proteome</keyword>
<accession>A0A7J0BWN0</accession>
<dbReference type="Pfam" id="PF13561">
    <property type="entry name" value="adh_short_C2"/>
    <property type="match status" value="1"/>
</dbReference>
<evidence type="ECO:0000313" key="4">
    <source>
        <dbReference type="Proteomes" id="UP000503820"/>
    </source>
</evidence>
<dbReference type="GO" id="GO:0016616">
    <property type="term" value="F:oxidoreductase activity, acting on the CH-OH group of donors, NAD or NADP as acceptor"/>
    <property type="evidence" value="ECO:0007669"/>
    <property type="project" value="TreeGrafter"/>
</dbReference>
<dbReference type="InterPro" id="IPR036291">
    <property type="entry name" value="NAD(P)-bd_dom_sf"/>
</dbReference>
<dbReference type="PANTHER" id="PTHR42760">
    <property type="entry name" value="SHORT-CHAIN DEHYDROGENASES/REDUCTASES FAMILY MEMBER"/>
    <property type="match status" value="1"/>
</dbReference>
<evidence type="ECO:0000256" key="2">
    <source>
        <dbReference type="ARBA" id="ARBA00023002"/>
    </source>
</evidence>
<protein>
    <submittedName>
        <fullName evidence="3">Oxidoreductase</fullName>
    </submittedName>
</protein>
<sequence>MASSIALVTGASGGIGTAIVNALLARGIHVIAQHNNTPLSESIAEHPGLTALRCDFADQQGSLALLDAVLAEHGGLDILICNAASYHGYASLDDIAVQDLETSFAINTFMPFLLAQRALRYMEPQQRGRILFLSSIGVKFGGSIASLPYASSKAALETMTITLAKRYAELGIPCNAVRVGVTDTGIHARNPSKDMGKRVSLIPAKRMARPEEIANVVCYLTLDAPTFLTGAVIPVSGGE</sequence>
<dbReference type="FunFam" id="3.40.50.720:FF:000084">
    <property type="entry name" value="Short-chain dehydrogenase reductase"/>
    <property type="match status" value="1"/>
</dbReference>
<keyword evidence="2" id="KW-0560">Oxidoreductase</keyword>
<comment type="similarity">
    <text evidence="1">Belongs to the short-chain dehydrogenases/reductases (SDR) family.</text>
</comment>
<gene>
    <name evidence="3" type="ORF">DSM19430T_28130</name>
</gene>
<dbReference type="RefSeq" id="WP_174410758.1">
    <property type="nucleotide sequence ID" value="NZ_BLVP01000035.1"/>
</dbReference>
<dbReference type="Proteomes" id="UP000503820">
    <property type="component" value="Unassembled WGS sequence"/>
</dbReference>
<dbReference type="InterPro" id="IPR002347">
    <property type="entry name" value="SDR_fam"/>
</dbReference>